<protein>
    <submittedName>
        <fullName evidence="3">Increased rdna silencing irs4</fullName>
    </submittedName>
</protein>
<dbReference type="InterPro" id="IPR000261">
    <property type="entry name" value="EH_dom"/>
</dbReference>
<feature type="compositionally biased region" description="Polar residues" evidence="1">
    <location>
        <begin position="367"/>
        <end position="379"/>
    </location>
</feature>
<feature type="region of interest" description="Disordered" evidence="1">
    <location>
        <begin position="105"/>
        <end position="498"/>
    </location>
</feature>
<dbReference type="OrthoDB" id="10045710at2759"/>
<proteinExistence type="predicted"/>
<evidence type="ECO:0000313" key="3">
    <source>
        <dbReference type="EMBL" id="KAI6779407.1"/>
    </source>
</evidence>
<dbReference type="Proteomes" id="UP001055219">
    <property type="component" value="Unassembled WGS sequence"/>
</dbReference>
<feature type="compositionally biased region" description="Pro residues" evidence="1">
    <location>
        <begin position="356"/>
        <end position="366"/>
    </location>
</feature>
<feature type="region of interest" description="Disordered" evidence="1">
    <location>
        <begin position="513"/>
        <end position="585"/>
    </location>
</feature>
<keyword evidence="4" id="KW-1185">Reference proteome</keyword>
<feature type="domain" description="EH" evidence="2">
    <location>
        <begin position="629"/>
        <end position="708"/>
    </location>
</feature>
<name>A0A9Q0BBK4_9HYPO</name>
<feature type="compositionally biased region" description="Polar residues" evidence="1">
    <location>
        <begin position="262"/>
        <end position="272"/>
    </location>
</feature>
<dbReference type="AlphaFoldDB" id="A0A9Q0BBK4"/>
<feature type="compositionally biased region" description="Low complexity" evidence="1">
    <location>
        <begin position="105"/>
        <end position="122"/>
    </location>
</feature>
<accession>A0A9Q0BBK4</accession>
<dbReference type="CDD" id="cd00052">
    <property type="entry name" value="EH"/>
    <property type="match status" value="1"/>
</dbReference>
<dbReference type="SUPFAM" id="SSF47473">
    <property type="entry name" value="EF-hand"/>
    <property type="match status" value="1"/>
</dbReference>
<dbReference type="Pfam" id="PF12763">
    <property type="entry name" value="EH"/>
    <property type="match status" value="1"/>
</dbReference>
<feature type="compositionally biased region" description="Polar residues" evidence="1">
    <location>
        <begin position="542"/>
        <end position="551"/>
    </location>
</feature>
<dbReference type="InterPro" id="IPR011992">
    <property type="entry name" value="EF-hand-dom_pair"/>
</dbReference>
<feature type="compositionally biased region" description="Polar residues" evidence="1">
    <location>
        <begin position="123"/>
        <end position="136"/>
    </location>
</feature>
<dbReference type="EMBL" id="JAGIXG020000047">
    <property type="protein sequence ID" value="KAI6779407.1"/>
    <property type="molecule type" value="Genomic_DNA"/>
</dbReference>
<dbReference type="PROSITE" id="PS50031">
    <property type="entry name" value="EH"/>
    <property type="match status" value="1"/>
</dbReference>
<feature type="compositionally biased region" description="Polar residues" evidence="1">
    <location>
        <begin position="513"/>
        <end position="525"/>
    </location>
</feature>
<gene>
    <name evidence="3" type="ORF">J7T54_005221</name>
</gene>
<feature type="compositionally biased region" description="Basic residues" evidence="1">
    <location>
        <begin position="559"/>
        <end position="581"/>
    </location>
</feature>
<evidence type="ECO:0000259" key="2">
    <source>
        <dbReference type="PROSITE" id="PS50031"/>
    </source>
</evidence>
<dbReference type="RefSeq" id="XP_051360263.1">
    <property type="nucleotide sequence ID" value="XM_051508650.1"/>
</dbReference>
<feature type="compositionally biased region" description="Low complexity" evidence="1">
    <location>
        <begin position="306"/>
        <end position="318"/>
    </location>
</feature>
<reference evidence="3" key="1">
    <citation type="journal article" date="2021" name="J Fungi (Basel)">
        <title>Genomic and Metabolomic Analyses of the Marine Fungus Emericellopsis cladophorae: Insights into Saltwater Adaptability Mechanisms and Its Biosynthetic Potential.</title>
        <authorList>
            <person name="Goncalves M.F.M."/>
            <person name="Hilario S."/>
            <person name="Van de Peer Y."/>
            <person name="Esteves A.C."/>
            <person name="Alves A."/>
        </authorList>
    </citation>
    <scope>NUCLEOTIDE SEQUENCE</scope>
    <source>
        <strain evidence="3">MUM 19.33</strain>
    </source>
</reference>
<feature type="compositionally biased region" description="Polar residues" evidence="1">
    <location>
        <begin position="478"/>
        <end position="498"/>
    </location>
</feature>
<comment type="caution">
    <text evidence="3">The sequence shown here is derived from an EMBL/GenBank/DDBJ whole genome shotgun (WGS) entry which is preliminary data.</text>
</comment>
<organism evidence="3 4">
    <name type="scientific">Emericellopsis cladophorae</name>
    <dbReference type="NCBI Taxonomy" id="2686198"/>
    <lineage>
        <taxon>Eukaryota</taxon>
        <taxon>Fungi</taxon>
        <taxon>Dikarya</taxon>
        <taxon>Ascomycota</taxon>
        <taxon>Pezizomycotina</taxon>
        <taxon>Sordariomycetes</taxon>
        <taxon>Hypocreomycetidae</taxon>
        <taxon>Hypocreales</taxon>
        <taxon>Bionectriaceae</taxon>
        <taxon>Emericellopsis</taxon>
    </lineage>
</organism>
<reference evidence="3" key="2">
    <citation type="submission" date="2022-07" db="EMBL/GenBank/DDBJ databases">
        <authorList>
            <person name="Goncalves M.F.M."/>
            <person name="Hilario S."/>
            <person name="Van De Peer Y."/>
            <person name="Esteves A.C."/>
            <person name="Alves A."/>
        </authorList>
    </citation>
    <scope>NUCLEOTIDE SEQUENCE</scope>
    <source>
        <strain evidence="3">MUM 19.33</strain>
    </source>
</reference>
<dbReference type="Gene3D" id="1.10.238.10">
    <property type="entry name" value="EF-hand"/>
    <property type="match status" value="1"/>
</dbReference>
<evidence type="ECO:0000256" key="1">
    <source>
        <dbReference type="SAM" id="MobiDB-lite"/>
    </source>
</evidence>
<dbReference type="SMART" id="SM00027">
    <property type="entry name" value="EH"/>
    <property type="match status" value="1"/>
</dbReference>
<dbReference type="GeneID" id="75831706"/>
<sequence length="717" mass="78633">MTTNQLHGLPASSSASSAALRGASLAFQNGNKSRGLAAPSTDSHDRALAAATISAQTTGGSTNGLPDIDQQQARTIINSRLQQQTQYLSPKNGGKDASFIAATLAASRSASPSPRVRRSPSVNTIRSHTGSPSHLGSPTAAEHVDAASIPPTGNLIRMFEGGSPRRRRHGGSVDEGIIARRRSTPSPKRVQRLPRDPSQESLGEEEEEGDHKHEKTPDIPPQQSTRPKTPHPKPVIMQQKPTPERIATSKKQDKLSPASRAHTPTPTESQPRSTKHHTARDEVEKPRPNTKPVDAQKRPSNPPKPVAADPKPPRSAAAKPPPESTSYNMAELRSPVLGQSTPEIQSPAPRRLNKLPLPPPPPPTPPQHSRTISRPSPQLLSPGDPEKRDSPRAKKSQPQPPTPPKPRESTRVVKRAGSLKNGLGRIQTSELDLARTSETDSPQDVFVSAPTSPTYSSPPPQRMPQRLPSPTERDVGRNTPSPTRWSQRPSQQPSRNNLDFDSLTSAIMAGSLASSRLTPSNTGSTMPPILPQRTRSPRLRTTMRNAAAQSSDSEDDRHKKSRRPKLRSGKHAHHEGARKKWRDQIRPRERKRYEAVWASNRGYHLPTTSSGASSIRSGTTRDGTAAAAESPVDYAEYIANVVVRDIWRRSRLPEDELVEVWELVDRKKRGMLDRSEFVVGMWLIDQRLRGRKIPQKVSDSVWASAHGMLRVKTPKRH</sequence>
<evidence type="ECO:0000313" key="4">
    <source>
        <dbReference type="Proteomes" id="UP001055219"/>
    </source>
</evidence>